<accession>A0A0A8Y8V1</accession>
<name>A0A0A8Y8V1_ARUDO</name>
<evidence type="ECO:0000313" key="2">
    <source>
        <dbReference type="EMBL" id="JAD21678.1"/>
    </source>
</evidence>
<reference evidence="2" key="1">
    <citation type="submission" date="2014-09" db="EMBL/GenBank/DDBJ databases">
        <authorList>
            <person name="Magalhaes I.L.F."/>
            <person name="Oliveira U."/>
            <person name="Santos F.R."/>
            <person name="Vidigal T.H.D.A."/>
            <person name="Brescovit A.D."/>
            <person name="Santos A.J."/>
        </authorList>
    </citation>
    <scope>NUCLEOTIDE SEQUENCE</scope>
    <source>
        <tissue evidence="2">Shoot tissue taken approximately 20 cm above the soil surface</tissue>
    </source>
</reference>
<keyword evidence="1" id="KW-1133">Transmembrane helix</keyword>
<dbReference type="EMBL" id="GBRH01276217">
    <property type="protein sequence ID" value="JAD21678.1"/>
    <property type="molecule type" value="Transcribed_RNA"/>
</dbReference>
<dbReference type="AlphaFoldDB" id="A0A0A8Y8V1"/>
<proteinExistence type="predicted"/>
<reference evidence="2" key="2">
    <citation type="journal article" date="2015" name="Data Brief">
        <title>Shoot transcriptome of the giant reed, Arundo donax.</title>
        <authorList>
            <person name="Barrero R.A."/>
            <person name="Guerrero F.D."/>
            <person name="Moolhuijzen P."/>
            <person name="Goolsby J.A."/>
            <person name="Tidwell J."/>
            <person name="Bellgard S.E."/>
            <person name="Bellgard M.I."/>
        </authorList>
    </citation>
    <scope>NUCLEOTIDE SEQUENCE</scope>
    <source>
        <tissue evidence="2">Shoot tissue taken approximately 20 cm above the soil surface</tissue>
    </source>
</reference>
<feature type="transmembrane region" description="Helical" evidence="1">
    <location>
        <begin position="16"/>
        <end position="34"/>
    </location>
</feature>
<organism evidence="2">
    <name type="scientific">Arundo donax</name>
    <name type="common">Giant reed</name>
    <name type="synonym">Donax arundinaceus</name>
    <dbReference type="NCBI Taxonomy" id="35708"/>
    <lineage>
        <taxon>Eukaryota</taxon>
        <taxon>Viridiplantae</taxon>
        <taxon>Streptophyta</taxon>
        <taxon>Embryophyta</taxon>
        <taxon>Tracheophyta</taxon>
        <taxon>Spermatophyta</taxon>
        <taxon>Magnoliopsida</taxon>
        <taxon>Liliopsida</taxon>
        <taxon>Poales</taxon>
        <taxon>Poaceae</taxon>
        <taxon>PACMAD clade</taxon>
        <taxon>Arundinoideae</taxon>
        <taxon>Arundineae</taxon>
        <taxon>Arundo</taxon>
    </lineage>
</organism>
<evidence type="ECO:0000256" key="1">
    <source>
        <dbReference type="SAM" id="Phobius"/>
    </source>
</evidence>
<protein>
    <submittedName>
        <fullName evidence="2">Uncharacterized protein</fullName>
    </submittedName>
</protein>
<keyword evidence="1" id="KW-0472">Membrane</keyword>
<sequence length="59" mass="6932">MDLAYQYMDSTFTKDVLFSLFPTHQFAMTLMIAMRWKAMTILRYQIWSLCRESAAAAKS</sequence>
<keyword evidence="1" id="KW-0812">Transmembrane</keyword>